<name>A0A290XB57_9GAMM</name>
<organism evidence="1 2">
    <name type="scientific">Luteimonas chenhongjianii</name>
    <dbReference type="NCBI Taxonomy" id="2006110"/>
    <lineage>
        <taxon>Bacteria</taxon>
        <taxon>Pseudomonadati</taxon>
        <taxon>Pseudomonadota</taxon>
        <taxon>Gammaproteobacteria</taxon>
        <taxon>Lysobacterales</taxon>
        <taxon>Lysobacteraceae</taxon>
        <taxon>Luteimonas</taxon>
    </lineage>
</organism>
<dbReference type="PANTHER" id="PTHR20974">
    <property type="entry name" value="UPF0585 PROTEIN CG18661"/>
    <property type="match status" value="1"/>
</dbReference>
<accession>A0A290XB57</accession>
<keyword evidence="2" id="KW-1185">Reference proteome</keyword>
<evidence type="ECO:0000313" key="2">
    <source>
        <dbReference type="Proteomes" id="UP000218968"/>
    </source>
</evidence>
<dbReference type="InterPro" id="IPR010342">
    <property type="entry name" value="DUF938"/>
</dbReference>
<dbReference type="SUPFAM" id="SSF53335">
    <property type="entry name" value="S-adenosyl-L-methionine-dependent methyltransferases"/>
    <property type="match status" value="1"/>
</dbReference>
<reference evidence="2" key="1">
    <citation type="submission" date="2017-09" db="EMBL/GenBank/DDBJ databases">
        <title>Luteimonas liuhanmingii sp.nov., isolated from the intestinal contents of Tibetan Plateau Pika in Yushu, Qinghai Province, China.</title>
        <authorList>
            <person name="Gui Z."/>
        </authorList>
    </citation>
    <scope>NUCLEOTIDE SEQUENCE [LARGE SCALE GENOMIC DNA]</scope>
    <source>
        <strain evidence="2">100111</strain>
    </source>
</reference>
<dbReference type="Gene3D" id="3.40.50.150">
    <property type="entry name" value="Vaccinia Virus protein VP39"/>
    <property type="match status" value="1"/>
</dbReference>
<dbReference type="OrthoDB" id="5563826at2"/>
<dbReference type="AlphaFoldDB" id="A0A290XB57"/>
<dbReference type="InterPro" id="IPR029063">
    <property type="entry name" value="SAM-dependent_MTases_sf"/>
</dbReference>
<dbReference type="EMBL" id="CP023406">
    <property type="protein sequence ID" value="ATD66394.1"/>
    <property type="molecule type" value="Genomic_DNA"/>
</dbReference>
<dbReference type="RefSeq" id="WP_096296724.1">
    <property type="nucleotide sequence ID" value="NZ_CP023406.1"/>
</dbReference>
<keyword evidence="1" id="KW-0808">Transferase</keyword>
<dbReference type="Pfam" id="PF06080">
    <property type="entry name" value="DUF938"/>
    <property type="match status" value="1"/>
</dbReference>
<dbReference type="GO" id="GO:0008168">
    <property type="term" value="F:methyltransferase activity"/>
    <property type="evidence" value="ECO:0007669"/>
    <property type="project" value="UniProtKB-KW"/>
</dbReference>
<dbReference type="GO" id="GO:0032259">
    <property type="term" value="P:methylation"/>
    <property type="evidence" value="ECO:0007669"/>
    <property type="project" value="UniProtKB-KW"/>
</dbReference>
<dbReference type="Proteomes" id="UP000218968">
    <property type="component" value="Chromosome"/>
</dbReference>
<sequence length="212" mass="23120">MPPSDAPHDRPFAPSCERNRAPILEVLQTYFRDRHAVLEIGSGTGQHAVHFAEAMPWLQWQCSDRAQQLAGITRWLDAAGLANTPAPVVLDVATGPWPRPPAGLAAFDAAFTANTLHIMSWPAVEACFAGLDTALAADATLVVYGPFNVGGTYTSDSNRDFDGWLKARDPDSGIRDLEAVDALAAKIGLHLRDDIAMPSHNRCLVWRRQPMR</sequence>
<protein>
    <submittedName>
        <fullName evidence="1">Methylase</fullName>
    </submittedName>
</protein>
<proteinExistence type="predicted"/>
<dbReference type="PANTHER" id="PTHR20974:SF0">
    <property type="entry name" value="UPF0585 PROTEIN CG18661"/>
    <property type="match status" value="1"/>
</dbReference>
<keyword evidence="1" id="KW-0489">Methyltransferase</keyword>
<dbReference type="KEGG" id="lum:CNR27_02135"/>
<gene>
    <name evidence="1" type="ORF">CNR27_02135</name>
</gene>
<evidence type="ECO:0000313" key="1">
    <source>
        <dbReference type="EMBL" id="ATD66394.1"/>
    </source>
</evidence>